<dbReference type="EMBL" id="GGEC01080211">
    <property type="protein sequence ID" value="MBX60695.1"/>
    <property type="molecule type" value="Transcribed_RNA"/>
</dbReference>
<feature type="region of interest" description="Disordered" evidence="1">
    <location>
        <begin position="1"/>
        <end position="20"/>
    </location>
</feature>
<reference evidence="2" key="1">
    <citation type="submission" date="2018-02" db="EMBL/GenBank/DDBJ databases">
        <title>Rhizophora mucronata_Transcriptome.</title>
        <authorList>
            <person name="Meera S.P."/>
            <person name="Sreeshan A."/>
            <person name="Augustine A."/>
        </authorList>
    </citation>
    <scope>NUCLEOTIDE SEQUENCE</scope>
    <source>
        <tissue evidence="2">Leaf</tissue>
    </source>
</reference>
<evidence type="ECO:0000313" key="2">
    <source>
        <dbReference type="EMBL" id="MBX60695.1"/>
    </source>
</evidence>
<evidence type="ECO:0000256" key="1">
    <source>
        <dbReference type="SAM" id="MobiDB-lite"/>
    </source>
</evidence>
<sequence length="20" mass="2171">MESMTGCSPQLYGHEVSPMS</sequence>
<organism evidence="2">
    <name type="scientific">Rhizophora mucronata</name>
    <name type="common">Asiatic mangrove</name>
    <dbReference type="NCBI Taxonomy" id="61149"/>
    <lineage>
        <taxon>Eukaryota</taxon>
        <taxon>Viridiplantae</taxon>
        <taxon>Streptophyta</taxon>
        <taxon>Embryophyta</taxon>
        <taxon>Tracheophyta</taxon>
        <taxon>Spermatophyta</taxon>
        <taxon>Magnoliopsida</taxon>
        <taxon>eudicotyledons</taxon>
        <taxon>Gunneridae</taxon>
        <taxon>Pentapetalae</taxon>
        <taxon>rosids</taxon>
        <taxon>fabids</taxon>
        <taxon>Malpighiales</taxon>
        <taxon>Rhizophoraceae</taxon>
        <taxon>Rhizophora</taxon>
    </lineage>
</organism>
<protein>
    <submittedName>
        <fullName evidence="2">Uncharacterized protein</fullName>
    </submittedName>
</protein>
<accession>A0A2P2Q157</accession>
<proteinExistence type="predicted"/>
<name>A0A2P2Q157_RHIMU</name>
<dbReference type="AlphaFoldDB" id="A0A2P2Q157"/>